<comment type="catalytic activity">
    <reaction evidence="7">
        <text>1,5-bis(diphospho)-1D-myo-inositol 2,3,4,6-tetrakisphosphate + H2O = 1-diphospho-1D-myo-inositol 2,3,4,5,6-pentakisphosphate + phosphate + 2 H(+)</text>
        <dbReference type="Rhea" id="RHEA:79699"/>
        <dbReference type="ChEBI" id="CHEBI:15377"/>
        <dbReference type="ChEBI" id="CHEBI:15378"/>
        <dbReference type="ChEBI" id="CHEBI:43474"/>
        <dbReference type="ChEBI" id="CHEBI:74946"/>
        <dbReference type="ChEBI" id="CHEBI:77983"/>
        <dbReference type="EC" id="3.6.1.52"/>
    </reaction>
    <physiologicalReaction direction="left-to-right" evidence="7">
        <dbReference type="Rhea" id="RHEA:79700"/>
    </physiologicalReaction>
</comment>
<dbReference type="RefSeq" id="XP_003012106.1">
    <property type="nucleotide sequence ID" value="XM_003012060.1"/>
</dbReference>
<dbReference type="PANTHER" id="PTHR31126:SF48">
    <property type="entry name" value="INOSITOL PHOSPHATASE SIW14"/>
    <property type="match status" value="1"/>
</dbReference>
<dbReference type="Proteomes" id="UP000008866">
    <property type="component" value="Unassembled WGS sequence"/>
</dbReference>
<dbReference type="InterPro" id="IPR004861">
    <property type="entry name" value="Siw14-like"/>
</dbReference>
<dbReference type="GO" id="GO:0005737">
    <property type="term" value="C:cytoplasm"/>
    <property type="evidence" value="ECO:0007669"/>
    <property type="project" value="UniProtKB-SubCell"/>
</dbReference>
<dbReference type="FunFam" id="3.90.190.10:FF:000035">
    <property type="entry name" value="Tyrosine phosphatase, putative"/>
    <property type="match status" value="1"/>
</dbReference>
<dbReference type="InterPro" id="IPR020422">
    <property type="entry name" value="TYR_PHOSPHATASE_DUAL_dom"/>
</dbReference>
<evidence type="ECO:0000256" key="6">
    <source>
        <dbReference type="ARBA" id="ARBA00047342"/>
    </source>
</evidence>
<dbReference type="InterPro" id="IPR016130">
    <property type="entry name" value="Tyr_Pase_AS"/>
</dbReference>
<comment type="caution">
    <text evidence="9">The sequence shown here is derived from an EMBL/GenBank/DDBJ whole genome shotgun (WGS) entry which is preliminary data.</text>
</comment>
<dbReference type="AlphaFoldDB" id="D4AZJ6"/>
<evidence type="ECO:0000256" key="3">
    <source>
        <dbReference type="ARBA" id="ARBA00022490"/>
    </source>
</evidence>
<comment type="similarity">
    <text evidence="5">Belongs to the protein-tyrosine phosphatase family. Atypical dual-specificity phosphatase Siw14-like subfamily.</text>
</comment>
<dbReference type="STRING" id="663331.D4AZJ6"/>
<evidence type="ECO:0000313" key="10">
    <source>
        <dbReference type="Proteomes" id="UP000008866"/>
    </source>
</evidence>
<evidence type="ECO:0000256" key="1">
    <source>
        <dbReference type="ARBA" id="ARBA00004496"/>
    </source>
</evidence>
<dbReference type="PROSITE" id="PS00383">
    <property type="entry name" value="TYR_PHOSPHATASE_1"/>
    <property type="match status" value="1"/>
</dbReference>
<dbReference type="OMA" id="IIANKDP"/>
<reference evidence="10" key="1">
    <citation type="journal article" date="2011" name="Genome Biol.">
        <title>Comparative and functional genomics provide insights into the pathogenicity of dermatophytic fungi.</title>
        <authorList>
            <person name="Burmester A."/>
            <person name="Shelest E."/>
            <person name="Gloeckner G."/>
            <person name="Heddergott C."/>
            <person name="Schindler S."/>
            <person name="Staib P."/>
            <person name="Heidel A."/>
            <person name="Felder M."/>
            <person name="Petzold A."/>
            <person name="Szafranski K."/>
            <person name="Feuermann M."/>
            <person name="Pedruzzi I."/>
            <person name="Priebe S."/>
            <person name="Groth M."/>
            <person name="Winkler R."/>
            <person name="Li W."/>
            <person name="Kniemeyer O."/>
            <person name="Schroeckh V."/>
            <person name="Hertweck C."/>
            <person name="Hube B."/>
            <person name="White T.C."/>
            <person name="Platzer M."/>
            <person name="Guthke R."/>
            <person name="Heitman J."/>
            <person name="Woestemeyer J."/>
            <person name="Zipfel P.F."/>
            <person name="Monod M."/>
            <person name="Brakhage A.A."/>
        </authorList>
    </citation>
    <scope>NUCLEOTIDE SEQUENCE [LARGE SCALE GENOMIC DNA]</scope>
    <source>
        <strain evidence="10">ATCC MYA-4681 / CBS 112371</strain>
    </source>
</reference>
<evidence type="ECO:0000256" key="2">
    <source>
        <dbReference type="ARBA" id="ARBA00012527"/>
    </source>
</evidence>
<dbReference type="KEGG" id="abe:ARB_01614"/>
<evidence type="ECO:0000313" key="9">
    <source>
        <dbReference type="EMBL" id="EFE31466.1"/>
    </source>
</evidence>
<accession>D4AZJ6</accession>
<dbReference type="PROSITE" id="PS50054">
    <property type="entry name" value="TYR_PHOSPHATASE_DUAL"/>
    <property type="match status" value="1"/>
</dbReference>
<dbReference type="SUPFAM" id="SSF52799">
    <property type="entry name" value="(Phosphotyrosine protein) phosphatases II"/>
    <property type="match status" value="1"/>
</dbReference>
<dbReference type="GO" id="GO:0052840">
    <property type="term" value="F:inositol diphosphate tetrakisphosphate diphosphatase activity"/>
    <property type="evidence" value="ECO:0007669"/>
    <property type="project" value="TreeGrafter"/>
</dbReference>
<dbReference type="InterPro" id="IPR029021">
    <property type="entry name" value="Prot-tyrosine_phosphatase-like"/>
</dbReference>
<evidence type="ECO:0000256" key="7">
    <source>
        <dbReference type="ARBA" id="ARBA00047927"/>
    </source>
</evidence>
<evidence type="ECO:0000256" key="4">
    <source>
        <dbReference type="ARBA" id="ARBA00022801"/>
    </source>
</evidence>
<dbReference type="PANTHER" id="PTHR31126">
    <property type="entry name" value="TYROSINE-PROTEIN PHOSPHATASE"/>
    <property type="match status" value="1"/>
</dbReference>
<proteinExistence type="inferred from homology"/>
<comment type="subcellular location">
    <subcellularLocation>
        <location evidence="1">Cytoplasm</location>
    </subcellularLocation>
</comment>
<dbReference type="EC" id="3.6.1.52" evidence="2"/>
<dbReference type="GO" id="GO:0016791">
    <property type="term" value="F:phosphatase activity"/>
    <property type="evidence" value="ECO:0007669"/>
    <property type="project" value="TreeGrafter"/>
</dbReference>
<evidence type="ECO:0000256" key="5">
    <source>
        <dbReference type="ARBA" id="ARBA00044949"/>
    </source>
</evidence>
<name>D4AZJ6_ARTBC</name>
<evidence type="ECO:0000259" key="8">
    <source>
        <dbReference type="PROSITE" id="PS50054"/>
    </source>
</evidence>
<gene>
    <name evidence="9" type="ORF">ARB_01614</name>
</gene>
<dbReference type="Gene3D" id="3.90.190.10">
    <property type="entry name" value="Protein tyrosine phosphatase superfamily"/>
    <property type="match status" value="1"/>
</dbReference>
<dbReference type="Pfam" id="PF03162">
    <property type="entry name" value="Y_phosphatase2"/>
    <property type="match status" value="1"/>
</dbReference>
<feature type="domain" description="Tyrosine-protein phosphatase" evidence="8">
    <location>
        <begin position="157"/>
        <end position="306"/>
    </location>
</feature>
<keyword evidence="3" id="KW-0963">Cytoplasm</keyword>
<comment type="catalytic activity">
    <reaction evidence="6">
        <text>5-diphospho-1D-myo-inositol 1,2,3,4,6-pentakisphosphate + H2O = 1D-myo-inositol hexakisphosphate + phosphate + H(+)</text>
        <dbReference type="Rhea" id="RHEA:22384"/>
        <dbReference type="ChEBI" id="CHEBI:15377"/>
        <dbReference type="ChEBI" id="CHEBI:15378"/>
        <dbReference type="ChEBI" id="CHEBI:43474"/>
        <dbReference type="ChEBI" id="CHEBI:58130"/>
        <dbReference type="ChEBI" id="CHEBI:58628"/>
        <dbReference type="EC" id="3.6.1.52"/>
    </reaction>
    <physiologicalReaction direction="left-to-right" evidence="6">
        <dbReference type="Rhea" id="RHEA:22385"/>
    </physiologicalReaction>
</comment>
<dbReference type="HOGENOM" id="CLU_064521_0_0_1"/>
<organism evidence="9 10">
    <name type="scientific">Arthroderma benhamiae (strain ATCC MYA-4681 / CBS 112371)</name>
    <name type="common">Trichophyton mentagrophytes</name>
    <dbReference type="NCBI Taxonomy" id="663331"/>
    <lineage>
        <taxon>Eukaryota</taxon>
        <taxon>Fungi</taxon>
        <taxon>Dikarya</taxon>
        <taxon>Ascomycota</taxon>
        <taxon>Pezizomycotina</taxon>
        <taxon>Eurotiomycetes</taxon>
        <taxon>Eurotiomycetidae</taxon>
        <taxon>Onygenales</taxon>
        <taxon>Arthrodermataceae</taxon>
        <taxon>Trichophyton</taxon>
    </lineage>
</organism>
<dbReference type="eggNOG" id="KOG1572">
    <property type="taxonomic scope" value="Eukaryota"/>
</dbReference>
<keyword evidence="10" id="KW-1185">Reference proteome</keyword>
<sequence>MPKQKGEVLQRKDHSLPFSAWSLVTEEVPSSLPPLGETKTHTTPLFVLSQLLPSLSQHSLFHVSKAYNNPSSCFSLCTSVYGAHCLKLKSKAVEQRAVLLDMGDKPALKANGVEDSALTVISKDNGKAKSEQEVYGCGFESGPSRPPTPHGIGMPNNFAEVVKGIYRSSFPLPVHLSSLAQLNLKTIVTLVDEEWSPEYSAFVRGNGITSRIIPILANKQPNVFTPYSTIVEVLTILLDTRNHPVMVHCNKGKHRTGCVMACFRKAQGWTSVAAIAEYIYHSAPKTRTLDRNYIQEFDESTVADLVRRTGAQKWLPTFPPIKYTFDSEDEENPHMNGNGAKKSELATSAPPVSFYGANGLRHTNSL</sequence>
<dbReference type="GeneID" id="9519593"/>
<dbReference type="EMBL" id="ABSU01000021">
    <property type="protein sequence ID" value="EFE31466.1"/>
    <property type="molecule type" value="Genomic_DNA"/>
</dbReference>
<keyword evidence="4" id="KW-0378">Hydrolase</keyword>
<protein>
    <recommendedName>
        <fullName evidence="2">diphosphoinositol-polyphosphate diphosphatase</fullName>
        <ecNumber evidence="2">3.6.1.52</ecNumber>
    </recommendedName>
</protein>